<reference evidence="5 6" key="1">
    <citation type="submission" date="2014-04" db="EMBL/GenBank/DDBJ databases">
        <authorList>
            <consortium name="DOE Joint Genome Institute"/>
            <person name="Kuo A."/>
            <person name="Ruytinx J."/>
            <person name="Rineau F."/>
            <person name="Colpaert J."/>
            <person name="Kohler A."/>
            <person name="Nagy L.G."/>
            <person name="Floudas D."/>
            <person name="Copeland A."/>
            <person name="Barry K.W."/>
            <person name="Cichocki N."/>
            <person name="Veneault-Fourrey C."/>
            <person name="LaButti K."/>
            <person name="Lindquist E.A."/>
            <person name="Lipzen A."/>
            <person name="Lundell T."/>
            <person name="Morin E."/>
            <person name="Murat C."/>
            <person name="Sun H."/>
            <person name="Tunlid A."/>
            <person name="Henrissat B."/>
            <person name="Grigoriev I.V."/>
            <person name="Hibbett D.S."/>
            <person name="Martin F."/>
            <person name="Nordberg H.P."/>
            <person name="Cantor M.N."/>
            <person name="Hua S.X."/>
        </authorList>
    </citation>
    <scope>NUCLEOTIDE SEQUENCE [LARGE SCALE GENOMIC DNA]</scope>
    <source>
        <strain evidence="5 6">UH-Slu-Lm8-n1</strain>
    </source>
</reference>
<dbReference type="InterPro" id="IPR011990">
    <property type="entry name" value="TPR-like_helical_dom_sf"/>
</dbReference>
<dbReference type="InterPro" id="IPR019775">
    <property type="entry name" value="WD40_repeat_CS"/>
</dbReference>
<feature type="repeat" description="WD" evidence="3">
    <location>
        <begin position="23"/>
        <end position="64"/>
    </location>
</feature>
<proteinExistence type="predicted"/>
<dbReference type="OrthoDB" id="2423701at2759"/>
<protein>
    <recommendedName>
        <fullName evidence="4">Heterokaryon incompatibility domain-containing protein</fullName>
    </recommendedName>
</protein>
<dbReference type="PROSITE" id="PS00678">
    <property type="entry name" value="WD_REPEATS_1"/>
    <property type="match status" value="2"/>
</dbReference>
<dbReference type="SUPFAM" id="SSF48452">
    <property type="entry name" value="TPR-like"/>
    <property type="match status" value="1"/>
</dbReference>
<dbReference type="Pfam" id="PF00400">
    <property type="entry name" value="WD40"/>
    <property type="match status" value="4"/>
</dbReference>
<dbReference type="PROSITE" id="PS50082">
    <property type="entry name" value="WD_REPEATS_2"/>
    <property type="match status" value="4"/>
</dbReference>
<dbReference type="Proteomes" id="UP000054485">
    <property type="component" value="Unassembled WGS sequence"/>
</dbReference>
<dbReference type="Pfam" id="PF06985">
    <property type="entry name" value="HET"/>
    <property type="match status" value="1"/>
</dbReference>
<dbReference type="InterPro" id="IPR036322">
    <property type="entry name" value="WD40_repeat_dom_sf"/>
</dbReference>
<dbReference type="InterPro" id="IPR020472">
    <property type="entry name" value="WD40_PAC1"/>
</dbReference>
<evidence type="ECO:0000313" key="6">
    <source>
        <dbReference type="Proteomes" id="UP000054485"/>
    </source>
</evidence>
<gene>
    <name evidence="5" type="ORF">CY34DRAFT_797442</name>
</gene>
<dbReference type="STRING" id="930992.A0A0D0B4T9"/>
<dbReference type="CDD" id="cd00200">
    <property type="entry name" value="WD40"/>
    <property type="match status" value="1"/>
</dbReference>
<name>A0A0D0B4T9_9AGAM</name>
<keyword evidence="6" id="KW-1185">Reference proteome</keyword>
<evidence type="ECO:0000256" key="1">
    <source>
        <dbReference type="ARBA" id="ARBA00022574"/>
    </source>
</evidence>
<dbReference type="AlphaFoldDB" id="A0A0D0B4T9"/>
<dbReference type="PANTHER" id="PTHR10622">
    <property type="entry name" value="HET DOMAIN-CONTAINING PROTEIN"/>
    <property type="match status" value="1"/>
</dbReference>
<evidence type="ECO:0000259" key="4">
    <source>
        <dbReference type="Pfam" id="PF06985"/>
    </source>
</evidence>
<dbReference type="SMART" id="SM00320">
    <property type="entry name" value="WD40"/>
    <property type="match status" value="7"/>
</dbReference>
<dbReference type="SUPFAM" id="SSF50978">
    <property type="entry name" value="WD40 repeat-like"/>
    <property type="match status" value="1"/>
</dbReference>
<dbReference type="Gene3D" id="1.25.40.10">
    <property type="entry name" value="Tetratricopeptide repeat domain"/>
    <property type="match status" value="2"/>
</dbReference>
<feature type="domain" description="Heterokaryon incompatibility" evidence="4">
    <location>
        <begin position="776"/>
        <end position="864"/>
    </location>
</feature>
<feature type="repeat" description="WD" evidence="3">
    <location>
        <begin position="285"/>
        <end position="316"/>
    </location>
</feature>
<organism evidence="5 6">
    <name type="scientific">Suillus luteus UH-Slu-Lm8-n1</name>
    <dbReference type="NCBI Taxonomy" id="930992"/>
    <lineage>
        <taxon>Eukaryota</taxon>
        <taxon>Fungi</taxon>
        <taxon>Dikarya</taxon>
        <taxon>Basidiomycota</taxon>
        <taxon>Agaricomycotina</taxon>
        <taxon>Agaricomycetes</taxon>
        <taxon>Agaricomycetidae</taxon>
        <taxon>Boletales</taxon>
        <taxon>Suillineae</taxon>
        <taxon>Suillaceae</taxon>
        <taxon>Suillus</taxon>
    </lineage>
</organism>
<evidence type="ECO:0000313" key="5">
    <source>
        <dbReference type="EMBL" id="KIK49056.1"/>
    </source>
</evidence>
<dbReference type="InterPro" id="IPR015943">
    <property type="entry name" value="WD40/YVTN_repeat-like_dom_sf"/>
</dbReference>
<dbReference type="EMBL" id="KN835134">
    <property type="protein sequence ID" value="KIK49056.1"/>
    <property type="molecule type" value="Genomic_DNA"/>
</dbReference>
<keyword evidence="2" id="KW-0677">Repeat</keyword>
<reference evidence="6" key="2">
    <citation type="submission" date="2015-01" db="EMBL/GenBank/DDBJ databases">
        <title>Evolutionary Origins and Diversification of the Mycorrhizal Mutualists.</title>
        <authorList>
            <consortium name="DOE Joint Genome Institute"/>
            <consortium name="Mycorrhizal Genomics Consortium"/>
            <person name="Kohler A."/>
            <person name="Kuo A."/>
            <person name="Nagy L.G."/>
            <person name="Floudas D."/>
            <person name="Copeland A."/>
            <person name="Barry K.W."/>
            <person name="Cichocki N."/>
            <person name="Veneault-Fourrey C."/>
            <person name="LaButti K."/>
            <person name="Lindquist E.A."/>
            <person name="Lipzen A."/>
            <person name="Lundell T."/>
            <person name="Morin E."/>
            <person name="Murat C."/>
            <person name="Riley R."/>
            <person name="Ohm R."/>
            <person name="Sun H."/>
            <person name="Tunlid A."/>
            <person name="Henrissat B."/>
            <person name="Grigoriev I.V."/>
            <person name="Hibbett D.S."/>
            <person name="Martin F."/>
        </authorList>
    </citation>
    <scope>NUCLEOTIDE SEQUENCE [LARGE SCALE GENOMIC DNA]</scope>
    <source>
        <strain evidence="6">UH-Slu-Lm8-n1</strain>
    </source>
</reference>
<dbReference type="SMART" id="SM00028">
    <property type="entry name" value="TPR"/>
    <property type="match status" value="3"/>
</dbReference>
<dbReference type="InterPro" id="IPR001680">
    <property type="entry name" value="WD40_rpt"/>
</dbReference>
<dbReference type="PANTHER" id="PTHR10622:SF10">
    <property type="entry name" value="HET DOMAIN-CONTAINING PROTEIN"/>
    <property type="match status" value="1"/>
</dbReference>
<evidence type="ECO:0000256" key="3">
    <source>
        <dbReference type="PROSITE-ProRule" id="PRU00221"/>
    </source>
</evidence>
<dbReference type="InterPro" id="IPR019734">
    <property type="entry name" value="TPR_rpt"/>
</dbReference>
<sequence>MPEEADQPMIPILTTKPVHTFEDNENADIVLGLAVFPDRQHMVTGSADRMLRLWNLKDHTVTRKMEGHRGRVRAVAVAELNGKQLIASADNREVVVQDRDTGEFLTSGSVIKAHSEYIRSLDFSPDGTMLATGSMDNTTKLWNTETWQQQGNQINCNSAVYSVRYSPSGELLAIATKSDIQIWNPETRDRIASFKDRMHKFYLGSSLPLAWMPDGTRLLSGGCKSDPTIREWDIFTGQQVGDPWKGHSHDINAIAVNSNGTLVASASTDHRVHLWQLWDRKTIAIFRHSSSVRCVAFSVDGNRIFSGGDDNKISEWVVPEHALCDVKMLTINTMARNACIIGDLSKAAELLTREIDAVANNHSSYANRSFVMARKHNWDHALHDASKSVDIQPSFTGYIAKGIALCWKKQVWNAIRAFDLASMFTNGDLKINHFLLLIKAVALFNADQHEEAFMGIQELAKACPHADTRACLIVEAYLRVQLGIRALDGARFNEAADYFAAAVNASSSSSKLAIHSKYEDFVVLFGWNLKSLWQTANQNRCHALLQACRLREALEAHQYMMDHSDESTKASWLDWSTTFKQQCSALYAADGDIAFSAKDYDKAIILYSAAMDLDAASGPIFVKRSKANLEKELWEDALLDAQKVIELDPSSYVGYELKHVALHGAQHYDAAIDALQTMLSNLNTASTPETRKLRQLYLDRSEAKGAIRKVIDAQLENAPFRMLNTATGFICDRDAQINTFSTSPEYKELLLLTMKNAEPQTEPIKKGVEKYFRCVMLSHRWEGNEKLLHEIQGRDVYKLDPVGTVVKLQKFCHVVRDAGYHWAWMDTCCIDKNSNAELQESLNSMFIWYRHSALTIVYLSDVPPSSTFGALAKSEWNKRGWTVQEFLAPKVILFYQRDWTLYLDDHSSNHKKSALIMQELGDATGIDPRALVDFHPDTRSAREKLKWASTRTTTRQEDIAYSLFGIFGVRLILDYGEKKQHALGRLLQEIVAQSGDISALDWVGKSSEFNSCLPADIASYEVPPCELPPLSEDAIQTSISSLRDTAAAASASELYTLLSEQTAPRFAQRRLHLPCMVFRVTEVLRRGHAQDERSYFTYDIKADGLRDLSIKSGEKLGQFSLARPFQKTVLLVRPWDRRLLELPDETQGVEDEFVPQPASQDLADGFLGENGTVDRDYQSRALRLIVRLEQQFNALLLIQQYDGGYKRIASDGDIIAQVRDTSSIQNMTVRRLEIL</sequence>
<dbReference type="InParanoid" id="A0A0D0B4T9"/>
<feature type="repeat" description="WD" evidence="3">
    <location>
        <begin position="244"/>
        <end position="285"/>
    </location>
</feature>
<dbReference type="HOGENOM" id="CLU_006785_0_0_1"/>
<keyword evidence="1 3" id="KW-0853">WD repeat</keyword>
<accession>A0A0D0B4T9</accession>
<dbReference type="InterPro" id="IPR010730">
    <property type="entry name" value="HET"/>
</dbReference>
<feature type="repeat" description="WD" evidence="3">
    <location>
        <begin position="111"/>
        <end position="146"/>
    </location>
</feature>
<dbReference type="PRINTS" id="PR00320">
    <property type="entry name" value="GPROTEINBRPT"/>
</dbReference>
<evidence type="ECO:0000256" key="2">
    <source>
        <dbReference type="ARBA" id="ARBA00022737"/>
    </source>
</evidence>
<dbReference type="Gene3D" id="2.130.10.10">
    <property type="entry name" value="YVTN repeat-like/Quinoprotein amine dehydrogenase"/>
    <property type="match status" value="2"/>
</dbReference>
<dbReference type="PROSITE" id="PS50294">
    <property type="entry name" value="WD_REPEATS_REGION"/>
    <property type="match status" value="4"/>
</dbReference>